<dbReference type="GO" id="GO:0006432">
    <property type="term" value="P:phenylalanyl-tRNA aminoacylation"/>
    <property type="evidence" value="ECO:0007669"/>
    <property type="project" value="UniProtKB-UniRule"/>
</dbReference>
<evidence type="ECO:0000259" key="15">
    <source>
        <dbReference type="PROSITE" id="PS50862"/>
    </source>
</evidence>
<evidence type="ECO:0000256" key="12">
    <source>
        <dbReference type="ARBA" id="ARBA00049255"/>
    </source>
</evidence>
<dbReference type="Proteomes" id="UP000184533">
    <property type="component" value="Unassembled WGS sequence"/>
</dbReference>
<organism evidence="16 17">
    <name type="scientific">Devosia limi DSM 17137</name>
    <dbReference type="NCBI Taxonomy" id="1121477"/>
    <lineage>
        <taxon>Bacteria</taxon>
        <taxon>Pseudomonadati</taxon>
        <taxon>Pseudomonadota</taxon>
        <taxon>Alphaproteobacteria</taxon>
        <taxon>Hyphomicrobiales</taxon>
        <taxon>Devosiaceae</taxon>
        <taxon>Devosia</taxon>
    </lineage>
</organism>
<feature type="binding site" evidence="13">
    <location>
        <position position="308"/>
    </location>
    <ligand>
        <name>Mg(2+)</name>
        <dbReference type="ChEBI" id="CHEBI:18420"/>
        <note>shared with beta subunit</note>
    </ligand>
</feature>
<dbReference type="Pfam" id="PF01409">
    <property type="entry name" value="tRNA-synt_2d"/>
    <property type="match status" value="1"/>
</dbReference>
<evidence type="ECO:0000256" key="4">
    <source>
        <dbReference type="ARBA" id="ARBA00022490"/>
    </source>
</evidence>
<dbReference type="EC" id="6.1.1.20" evidence="13"/>
<evidence type="ECO:0000256" key="13">
    <source>
        <dbReference type="HAMAP-Rule" id="MF_00281"/>
    </source>
</evidence>
<dbReference type="NCBIfam" id="TIGR00468">
    <property type="entry name" value="pheS"/>
    <property type="match status" value="1"/>
</dbReference>
<evidence type="ECO:0000256" key="8">
    <source>
        <dbReference type="ARBA" id="ARBA00022840"/>
    </source>
</evidence>
<evidence type="ECO:0000256" key="10">
    <source>
        <dbReference type="ARBA" id="ARBA00022917"/>
    </source>
</evidence>
<keyword evidence="8 13" id="KW-0067">ATP-binding</keyword>
<feature type="region of interest" description="Disordered" evidence="14">
    <location>
        <begin position="1"/>
        <end position="22"/>
    </location>
</feature>
<dbReference type="GO" id="GO:0000049">
    <property type="term" value="F:tRNA binding"/>
    <property type="evidence" value="ECO:0007669"/>
    <property type="project" value="InterPro"/>
</dbReference>
<evidence type="ECO:0000256" key="7">
    <source>
        <dbReference type="ARBA" id="ARBA00022741"/>
    </source>
</evidence>
<dbReference type="GO" id="GO:0005524">
    <property type="term" value="F:ATP binding"/>
    <property type="evidence" value="ECO:0007669"/>
    <property type="project" value="UniProtKB-UniRule"/>
</dbReference>
<dbReference type="Gene3D" id="3.30.930.10">
    <property type="entry name" value="Bira Bifunctional Protein, Domain 2"/>
    <property type="match status" value="1"/>
</dbReference>
<keyword evidence="9 13" id="KW-0460">Magnesium</keyword>
<dbReference type="SUPFAM" id="SSF55681">
    <property type="entry name" value="Class II aaRS and biotin synthetases"/>
    <property type="match status" value="1"/>
</dbReference>
<dbReference type="PANTHER" id="PTHR11538">
    <property type="entry name" value="PHENYLALANYL-TRNA SYNTHETASE"/>
    <property type="match status" value="1"/>
</dbReference>
<comment type="subcellular location">
    <subcellularLocation>
        <location evidence="1 13">Cytoplasm</location>
    </subcellularLocation>
</comment>
<dbReference type="SUPFAM" id="SSF46589">
    <property type="entry name" value="tRNA-binding arm"/>
    <property type="match status" value="1"/>
</dbReference>
<keyword evidence="7 13" id="KW-0547">Nucleotide-binding</keyword>
<dbReference type="CDD" id="cd00496">
    <property type="entry name" value="PheRS_alpha_core"/>
    <property type="match status" value="1"/>
</dbReference>
<dbReference type="GO" id="GO:0000287">
    <property type="term" value="F:magnesium ion binding"/>
    <property type="evidence" value="ECO:0007669"/>
    <property type="project" value="UniProtKB-UniRule"/>
</dbReference>
<reference evidence="16 17" key="1">
    <citation type="submission" date="2016-11" db="EMBL/GenBank/DDBJ databases">
        <authorList>
            <person name="Jaros S."/>
            <person name="Januszkiewicz K."/>
            <person name="Wedrychowicz H."/>
        </authorList>
    </citation>
    <scope>NUCLEOTIDE SEQUENCE [LARGE SCALE GENOMIC DNA]</scope>
    <source>
        <strain evidence="16 17">DSM 17137</strain>
    </source>
</reference>
<evidence type="ECO:0000256" key="2">
    <source>
        <dbReference type="ARBA" id="ARBA00010207"/>
    </source>
</evidence>
<dbReference type="InterPro" id="IPR002319">
    <property type="entry name" value="Phenylalanyl-tRNA_Synthase"/>
</dbReference>
<dbReference type="AlphaFoldDB" id="A0A1M4ZV34"/>
<dbReference type="InterPro" id="IPR004188">
    <property type="entry name" value="Phe-tRNA_ligase_II_N"/>
</dbReference>
<accession>A0A1M4ZV34</accession>
<evidence type="ECO:0000256" key="5">
    <source>
        <dbReference type="ARBA" id="ARBA00022598"/>
    </source>
</evidence>
<evidence type="ECO:0000256" key="14">
    <source>
        <dbReference type="SAM" id="MobiDB-lite"/>
    </source>
</evidence>
<evidence type="ECO:0000256" key="9">
    <source>
        <dbReference type="ARBA" id="ARBA00022842"/>
    </source>
</evidence>
<keyword evidence="6 13" id="KW-0479">Metal-binding</keyword>
<comment type="cofactor">
    <cofactor evidence="13">
        <name>Mg(2+)</name>
        <dbReference type="ChEBI" id="CHEBI:18420"/>
    </cofactor>
    <text evidence="13">Binds 2 magnesium ions per tetramer.</text>
</comment>
<dbReference type="EMBL" id="FQVC01000005">
    <property type="protein sequence ID" value="SHF21879.1"/>
    <property type="molecule type" value="Genomic_DNA"/>
</dbReference>
<dbReference type="GO" id="GO:0004826">
    <property type="term" value="F:phenylalanine-tRNA ligase activity"/>
    <property type="evidence" value="ECO:0007669"/>
    <property type="project" value="UniProtKB-UniRule"/>
</dbReference>
<gene>
    <name evidence="13" type="primary">pheS</name>
    <name evidence="16" type="ORF">SAMN02745223_02099</name>
</gene>
<dbReference type="PANTHER" id="PTHR11538:SF41">
    <property type="entry name" value="PHENYLALANINE--TRNA LIGASE, MITOCHONDRIAL"/>
    <property type="match status" value="1"/>
</dbReference>
<comment type="catalytic activity">
    <reaction evidence="12 13">
        <text>tRNA(Phe) + L-phenylalanine + ATP = L-phenylalanyl-tRNA(Phe) + AMP + diphosphate + H(+)</text>
        <dbReference type="Rhea" id="RHEA:19413"/>
        <dbReference type="Rhea" id="RHEA-COMP:9668"/>
        <dbReference type="Rhea" id="RHEA-COMP:9699"/>
        <dbReference type="ChEBI" id="CHEBI:15378"/>
        <dbReference type="ChEBI" id="CHEBI:30616"/>
        <dbReference type="ChEBI" id="CHEBI:33019"/>
        <dbReference type="ChEBI" id="CHEBI:58095"/>
        <dbReference type="ChEBI" id="CHEBI:78442"/>
        <dbReference type="ChEBI" id="CHEBI:78531"/>
        <dbReference type="ChEBI" id="CHEBI:456215"/>
        <dbReference type="EC" id="6.1.1.20"/>
    </reaction>
</comment>
<comment type="subunit">
    <text evidence="3 13">Tetramer of two alpha and two beta subunits.</text>
</comment>
<dbReference type="InterPro" id="IPR006195">
    <property type="entry name" value="aa-tRNA-synth_II"/>
</dbReference>
<dbReference type="GO" id="GO:0005737">
    <property type="term" value="C:cytoplasm"/>
    <property type="evidence" value="ECO:0007669"/>
    <property type="project" value="UniProtKB-SubCell"/>
</dbReference>
<dbReference type="InterPro" id="IPR010978">
    <property type="entry name" value="tRNA-bd_arm"/>
</dbReference>
<evidence type="ECO:0000256" key="3">
    <source>
        <dbReference type="ARBA" id="ARBA00011209"/>
    </source>
</evidence>
<keyword evidence="5 13" id="KW-0436">Ligase</keyword>
<keyword evidence="11 13" id="KW-0030">Aminoacyl-tRNA synthetase</keyword>
<protein>
    <recommendedName>
        <fullName evidence="13">Phenylalanine--tRNA ligase alpha subunit</fullName>
        <ecNumber evidence="13">6.1.1.20</ecNumber>
    </recommendedName>
    <alternativeName>
        <fullName evidence="13">Phenylalanyl-tRNA synthetase alpha subunit</fullName>
        <shortName evidence="13">PheRS</shortName>
    </alternativeName>
</protein>
<dbReference type="InterPro" id="IPR045864">
    <property type="entry name" value="aa-tRNA-synth_II/BPL/LPL"/>
</dbReference>
<evidence type="ECO:0000256" key="11">
    <source>
        <dbReference type="ARBA" id="ARBA00023146"/>
    </source>
</evidence>
<dbReference type="InterPro" id="IPR022911">
    <property type="entry name" value="Phe_tRNA_ligase_alpha1_bac"/>
</dbReference>
<proteinExistence type="inferred from homology"/>
<feature type="domain" description="Aminoacyl-transfer RNA synthetases class-II family profile" evidence="15">
    <location>
        <begin position="156"/>
        <end position="396"/>
    </location>
</feature>
<evidence type="ECO:0000313" key="16">
    <source>
        <dbReference type="EMBL" id="SHF21879.1"/>
    </source>
</evidence>
<name>A0A1M4ZV34_9HYPH</name>
<dbReference type="HAMAP" id="MF_00281">
    <property type="entry name" value="Phe_tRNA_synth_alpha1"/>
    <property type="match status" value="1"/>
</dbReference>
<dbReference type="PROSITE" id="PS50862">
    <property type="entry name" value="AA_TRNA_LIGASE_II"/>
    <property type="match status" value="1"/>
</dbReference>
<keyword evidence="4 13" id="KW-0963">Cytoplasm</keyword>
<sequence>MVSLSNQEVGHTGPATPSPLGKCRMPSLESFSMSLEQQISTLRAELSAAIAAAADEAGLDAVRVAALGKKGSVSALLASLGSMAPEERKSAGPAINGLKSEIAGLIEAASTVLKAKALDARLAAETVDITLPLQPAPTARGRVHPISQTIDEITAIFSDMGFSIAEGPDIETDYFNFTALNFPEGHPAREMHDTFFMKPGPDGVKKLLRTHTSPVQMRVMQRGNEKPAASYITPRMDPPIRVVMPGRTYRNDSDQTHTPMFHQVEGLVIDKSSHIGQLRWVLEEFLKAYFEVPNVTLRFRPSFFPFTEPSMEVDVQCDRSGSEVKIGEGNDWLEILGCGMVHPNVIRNAGLDPDVYQGFAWGMGIDRIAMLKYGMPDLRAFFDADQRWLDHYGFRPLDLPTLFGGLSS</sequence>
<evidence type="ECO:0000313" key="17">
    <source>
        <dbReference type="Proteomes" id="UP000184533"/>
    </source>
</evidence>
<dbReference type="InterPro" id="IPR004529">
    <property type="entry name" value="Phe-tRNA-synth_IIc_asu"/>
</dbReference>
<evidence type="ECO:0000256" key="6">
    <source>
        <dbReference type="ARBA" id="ARBA00022723"/>
    </source>
</evidence>
<comment type="similarity">
    <text evidence="2 13">Belongs to the class-II aminoacyl-tRNA synthetase family. Phe-tRNA synthetase alpha subunit type 1 subfamily.</text>
</comment>
<dbReference type="Pfam" id="PF02912">
    <property type="entry name" value="Phe_tRNA-synt_N"/>
    <property type="match status" value="1"/>
</dbReference>
<keyword evidence="10 13" id="KW-0648">Protein biosynthesis</keyword>
<evidence type="ECO:0000256" key="1">
    <source>
        <dbReference type="ARBA" id="ARBA00004496"/>
    </source>
</evidence>